<name>A0AAE6TAK5_9BACT</name>
<reference evidence="2 5" key="2">
    <citation type="submission" date="2022-03" db="EMBL/GenBank/DDBJ databases">
        <title>Taxonomic description of new species and reclassification of some bacterial strains.</title>
        <authorList>
            <person name="Ndongo S."/>
        </authorList>
    </citation>
    <scope>NUCLEOTIDE SEQUENCE [LARGE SCALE GENOMIC DNA]</scope>
    <source>
        <strain evidence="2 5">Marseille-P6666</strain>
    </source>
</reference>
<reference evidence="3" key="1">
    <citation type="submission" date="2018-05" db="EMBL/GenBank/DDBJ databases">
        <title>Complete genome sequnece of Akkermansia muciniphila EB-AMDK-40.</title>
        <authorList>
            <person name="Nam Y.-D."/>
            <person name="Chung W.-H."/>
            <person name="Park Y.S."/>
            <person name="Kang J."/>
        </authorList>
    </citation>
    <scope>NUCLEOTIDE SEQUENCE</scope>
    <source>
        <strain evidence="3">EB-AMDK-40</strain>
    </source>
</reference>
<evidence type="ECO:0000313" key="4">
    <source>
        <dbReference type="Proteomes" id="UP000642553"/>
    </source>
</evidence>
<dbReference type="AlphaFoldDB" id="A0AAE6TAK5"/>
<dbReference type="EMBL" id="JAMGSI010000002">
    <property type="protein sequence ID" value="MCL6657391.1"/>
    <property type="molecule type" value="Genomic_DNA"/>
</dbReference>
<dbReference type="Proteomes" id="UP001202031">
    <property type="component" value="Unassembled WGS sequence"/>
</dbReference>
<dbReference type="RefSeq" id="WP_022398210.1">
    <property type="nucleotide sequence ID" value="NZ_CP029701.1"/>
</dbReference>
<dbReference type="Proteomes" id="UP000642553">
    <property type="component" value="Chromosome"/>
</dbReference>
<protein>
    <submittedName>
        <fullName evidence="3">DUF1490 domain-containing protein</fullName>
    </submittedName>
</protein>
<proteinExistence type="predicted"/>
<evidence type="ECO:0000313" key="5">
    <source>
        <dbReference type="Proteomes" id="UP001202031"/>
    </source>
</evidence>
<gene>
    <name evidence="3" type="ORF">DMI76_06530</name>
    <name evidence="2" type="ORF">M8N44_08705</name>
</gene>
<evidence type="ECO:0000313" key="3">
    <source>
        <dbReference type="EMBL" id="QHV63040.1"/>
    </source>
</evidence>
<dbReference type="EMBL" id="CP029701">
    <property type="protein sequence ID" value="QHV63040.1"/>
    <property type="molecule type" value="Genomic_DNA"/>
</dbReference>
<sequence length="76" mass="8223">MSYINNKGLWGFVGGVIAAAIGTKVVKSPATRKLAVQGLSKAMLIQQKAMEQLANIREEAQDLCHEAAAENRKPEQ</sequence>
<keyword evidence="1" id="KW-0175">Coiled coil</keyword>
<dbReference type="GeneID" id="84023941"/>
<accession>A0AAE6TAK5</accession>
<keyword evidence="5" id="KW-1185">Reference proteome</keyword>
<evidence type="ECO:0000313" key="2">
    <source>
        <dbReference type="EMBL" id="MCL6657391.1"/>
    </source>
</evidence>
<organism evidence="3 4">
    <name type="scientific">Akkermansia massiliensis</name>
    <dbReference type="NCBI Taxonomy" id="2927224"/>
    <lineage>
        <taxon>Bacteria</taxon>
        <taxon>Pseudomonadati</taxon>
        <taxon>Verrucomicrobiota</taxon>
        <taxon>Verrucomicrobiia</taxon>
        <taxon>Verrucomicrobiales</taxon>
        <taxon>Akkermansiaceae</taxon>
        <taxon>Akkermansia</taxon>
    </lineage>
</organism>
<evidence type="ECO:0000256" key="1">
    <source>
        <dbReference type="SAM" id="Coils"/>
    </source>
</evidence>
<feature type="coiled-coil region" evidence="1">
    <location>
        <begin position="46"/>
        <end position="73"/>
    </location>
</feature>